<dbReference type="InParanoid" id="A0A194XR45"/>
<feature type="compositionally biased region" description="Polar residues" evidence="1">
    <location>
        <begin position="145"/>
        <end position="154"/>
    </location>
</feature>
<evidence type="ECO:0000256" key="1">
    <source>
        <dbReference type="SAM" id="MobiDB-lite"/>
    </source>
</evidence>
<organism evidence="3 4">
    <name type="scientific">Mollisia scopiformis</name>
    <name type="common">Conifer needle endophyte fungus</name>
    <name type="synonym">Phialocephala scopiformis</name>
    <dbReference type="NCBI Taxonomy" id="149040"/>
    <lineage>
        <taxon>Eukaryota</taxon>
        <taxon>Fungi</taxon>
        <taxon>Dikarya</taxon>
        <taxon>Ascomycota</taxon>
        <taxon>Pezizomycotina</taxon>
        <taxon>Leotiomycetes</taxon>
        <taxon>Helotiales</taxon>
        <taxon>Mollisiaceae</taxon>
        <taxon>Mollisia</taxon>
    </lineage>
</organism>
<proteinExistence type="predicted"/>
<protein>
    <submittedName>
        <fullName evidence="3">Uncharacterized protein</fullName>
    </submittedName>
</protein>
<dbReference type="RefSeq" id="XP_018077115.1">
    <property type="nucleotide sequence ID" value="XM_018218134.1"/>
</dbReference>
<evidence type="ECO:0000313" key="3">
    <source>
        <dbReference type="EMBL" id="KUJ22760.1"/>
    </source>
</evidence>
<feature type="signal peptide" evidence="2">
    <location>
        <begin position="1"/>
        <end position="19"/>
    </location>
</feature>
<dbReference type="Proteomes" id="UP000070700">
    <property type="component" value="Unassembled WGS sequence"/>
</dbReference>
<accession>A0A194XR45</accession>
<feature type="region of interest" description="Disordered" evidence="1">
    <location>
        <begin position="101"/>
        <end position="161"/>
    </location>
</feature>
<gene>
    <name evidence="3" type="ORF">LY89DRAFT_714494</name>
</gene>
<feature type="compositionally biased region" description="Low complexity" evidence="1">
    <location>
        <begin position="107"/>
        <end position="144"/>
    </location>
</feature>
<dbReference type="AlphaFoldDB" id="A0A194XR45"/>
<dbReference type="EMBL" id="KQ947406">
    <property type="protein sequence ID" value="KUJ22760.1"/>
    <property type="molecule type" value="Genomic_DNA"/>
</dbReference>
<evidence type="ECO:0000256" key="2">
    <source>
        <dbReference type="SAM" id="SignalP"/>
    </source>
</evidence>
<name>A0A194XR45_MOLSC</name>
<feature type="chain" id="PRO_5008268517" evidence="2">
    <location>
        <begin position="20"/>
        <end position="184"/>
    </location>
</feature>
<dbReference type="KEGG" id="psco:LY89DRAFT_714494"/>
<reference evidence="3 4" key="1">
    <citation type="submission" date="2015-10" db="EMBL/GenBank/DDBJ databases">
        <title>Full genome of DAOMC 229536 Phialocephala scopiformis, a fungal endophyte of spruce producing the potent anti-insectan compound rugulosin.</title>
        <authorList>
            <consortium name="DOE Joint Genome Institute"/>
            <person name="Walker A.K."/>
            <person name="Frasz S.L."/>
            <person name="Seifert K.A."/>
            <person name="Miller J.D."/>
            <person name="Mondo S.J."/>
            <person name="Labutti K."/>
            <person name="Lipzen A."/>
            <person name="Dockter R."/>
            <person name="Kennedy M."/>
            <person name="Grigoriev I.V."/>
            <person name="Spatafora J.W."/>
        </authorList>
    </citation>
    <scope>NUCLEOTIDE SEQUENCE [LARGE SCALE GENOMIC DNA]</scope>
    <source>
        <strain evidence="3 4">CBS 120377</strain>
    </source>
</reference>
<keyword evidence="2" id="KW-0732">Signal</keyword>
<keyword evidence="4" id="KW-1185">Reference proteome</keyword>
<evidence type="ECO:0000313" key="4">
    <source>
        <dbReference type="Proteomes" id="UP000070700"/>
    </source>
</evidence>
<dbReference type="GeneID" id="28827860"/>
<sequence>MHTSPLALLLSLFLALTTAEPPPPISIIPVPSYIPTIAILPPSDPTTAPLPLTIIPEPDLMPISSNIMVDIPPVSTMIPADDATTMMAPLEMTSVVTDVVNGGGGTSTTTTTTIPGVATPTTTMPPTTTTSTTTQTSLVTPSPTGTKGNSTGPIETSGVEGRGFGEVKMVSLALVGVLGIFVFA</sequence>